<accession>A0A1F4S5P1</accession>
<name>A0A1F4S5P1_UNCSA</name>
<dbReference type="SUPFAM" id="SSF51161">
    <property type="entry name" value="Trimeric LpxA-like enzymes"/>
    <property type="match status" value="1"/>
</dbReference>
<keyword evidence="1 7" id="KW-0444">Lipid biosynthesis</keyword>
<reference evidence="9 10" key="1">
    <citation type="journal article" date="2016" name="Nat. Commun.">
        <title>Thousands of microbial genomes shed light on interconnected biogeochemical processes in an aquifer system.</title>
        <authorList>
            <person name="Anantharaman K."/>
            <person name="Brown C.T."/>
            <person name="Hug L.A."/>
            <person name="Sharon I."/>
            <person name="Castelle C.J."/>
            <person name="Probst A.J."/>
            <person name="Thomas B.C."/>
            <person name="Singh A."/>
            <person name="Wilkins M.J."/>
            <person name="Karaoz U."/>
            <person name="Brodie E.L."/>
            <person name="Williams K.H."/>
            <person name="Hubbard S.S."/>
            <person name="Banfield J.F."/>
        </authorList>
    </citation>
    <scope>NUCLEOTIDE SEQUENCE [LARGE SCALE GENOMIC DNA]</scope>
</reference>
<evidence type="ECO:0000313" key="10">
    <source>
        <dbReference type="Proteomes" id="UP000177905"/>
    </source>
</evidence>
<comment type="caution">
    <text evidence="9">The sequence shown here is derived from an EMBL/GenBank/DDBJ whole genome shotgun (WGS) entry which is preliminary data.</text>
</comment>
<dbReference type="GO" id="GO:0016410">
    <property type="term" value="F:N-acyltransferase activity"/>
    <property type="evidence" value="ECO:0007669"/>
    <property type="project" value="InterPro"/>
</dbReference>
<protein>
    <recommendedName>
        <fullName evidence="7">UDP-3-O-acylglucosamine N-acyltransferase</fullName>
        <ecNumber evidence="7">2.3.1.191</ecNumber>
    </recommendedName>
</protein>
<evidence type="ECO:0000256" key="6">
    <source>
        <dbReference type="ARBA" id="ARBA00023315"/>
    </source>
</evidence>
<comment type="subunit">
    <text evidence="7">Homotrimer.</text>
</comment>
<dbReference type="UniPathway" id="UPA00973"/>
<dbReference type="Pfam" id="PF00132">
    <property type="entry name" value="Hexapep"/>
    <property type="match status" value="1"/>
</dbReference>
<feature type="active site" description="Proton acceptor" evidence="7">
    <location>
        <position position="219"/>
    </location>
</feature>
<dbReference type="PANTHER" id="PTHR43378:SF2">
    <property type="entry name" value="UDP-3-O-ACYLGLUCOSAMINE N-ACYLTRANSFERASE 1, MITOCHONDRIAL-RELATED"/>
    <property type="match status" value="1"/>
</dbReference>
<dbReference type="EC" id="2.3.1.191" evidence="7"/>
<dbReference type="CDD" id="cd03352">
    <property type="entry name" value="LbH_LpxD"/>
    <property type="match status" value="1"/>
</dbReference>
<evidence type="ECO:0000256" key="2">
    <source>
        <dbReference type="ARBA" id="ARBA00022556"/>
    </source>
</evidence>
<dbReference type="EMBL" id="MEUA01000017">
    <property type="protein sequence ID" value="OGC15742.1"/>
    <property type="molecule type" value="Genomic_DNA"/>
</dbReference>
<dbReference type="NCBIfam" id="NF002060">
    <property type="entry name" value="PRK00892.1"/>
    <property type="match status" value="1"/>
</dbReference>
<proteinExistence type="inferred from homology"/>
<dbReference type="InterPro" id="IPR007691">
    <property type="entry name" value="LpxD"/>
</dbReference>
<keyword evidence="2 7" id="KW-0441">Lipid A biosynthesis</keyword>
<evidence type="ECO:0000256" key="4">
    <source>
        <dbReference type="ARBA" id="ARBA00022737"/>
    </source>
</evidence>
<evidence type="ECO:0000256" key="5">
    <source>
        <dbReference type="ARBA" id="ARBA00023098"/>
    </source>
</evidence>
<keyword evidence="3 7" id="KW-0808">Transferase</keyword>
<dbReference type="Pfam" id="PF04613">
    <property type="entry name" value="LpxD"/>
    <property type="match status" value="1"/>
</dbReference>
<comment type="catalytic activity">
    <reaction evidence="7">
        <text>a UDP-3-O-[(3R)-3-hydroxyacyl]-alpha-D-glucosamine + a (3R)-hydroxyacyl-[ACP] = a UDP-2-N,3-O-bis[(3R)-3-hydroxyacyl]-alpha-D-glucosamine + holo-[ACP] + H(+)</text>
        <dbReference type="Rhea" id="RHEA:53836"/>
        <dbReference type="Rhea" id="RHEA-COMP:9685"/>
        <dbReference type="Rhea" id="RHEA-COMP:9945"/>
        <dbReference type="ChEBI" id="CHEBI:15378"/>
        <dbReference type="ChEBI" id="CHEBI:64479"/>
        <dbReference type="ChEBI" id="CHEBI:78827"/>
        <dbReference type="ChEBI" id="CHEBI:137740"/>
        <dbReference type="ChEBI" id="CHEBI:137748"/>
        <dbReference type="EC" id="2.3.1.191"/>
    </reaction>
</comment>
<evidence type="ECO:0000256" key="3">
    <source>
        <dbReference type="ARBA" id="ARBA00022679"/>
    </source>
</evidence>
<dbReference type="NCBIfam" id="TIGR01853">
    <property type="entry name" value="lipid_A_lpxD"/>
    <property type="match status" value="1"/>
</dbReference>
<dbReference type="InterPro" id="IPR001451">
    <property type="entry name" value="Hexapep"/>
</dbReference>
<evidence type="ECO:0000256" key="7">
    <source>
        <dbReference type="HAMAP-Rule" id="MF_00523"/>
    </source>
</evidence>
<dbReference type="GO" id="GO:0016020">
    <property type="term" value="C:membrane"/>
    <property type="evidence" value="ECO:0007669"/>
    <property type="project" value="GOC"/>
</dbReference>
<evidence type="ECO:0000313" key="9">
    <source>
        <dbReference type="EMBL" id="OGC15742.1"/>
    </source>
</evidence>
<dbReference type="GO" id="GO:0103118">
    <property type="term" value="F:UDP-3-O-[(3R)-3-hydroxyacyl]-glucosamine N-acyltransferase activity"/>
    <property type="evidence" value="ECO:0007669"/>
    <property type="project" value="UniProtKB-EC"/>
</dbReference>
<feature type="domain" description="UDP-3-O-[3-hydroxymyristoyl] glucosamine N-acyltransferase non-repeat region" evidence="8">
    <location>
        <begin position="21"/>
        <end position="86"/>
    </location>
</feature>
<evidence type="ECO:0000256" key="1">
    <source>
        <dbReference type="ARBA" id="ARBA00022516"/>
    </source>
</evidence>
<dbReference type="PANTHER" id="PTHR43378">
    <property type="entry name" value="UDP-3-O-ACYLGLUCOSAMINE N-ACYLTRANSFERASE"/>
    <property type="match status" value="1"/>
</dbReference>
<comment type="function">
    <text evidence="7">Catalyzes the N-acylation of UDP-3-O-acylglucosamine using 3-hydroxyacyl-ACP as the acyl donor. Is involved in the biosynthesis of lipid A, a phosphorylated glycolipid that anchors the lipopolysaccharide to the outer membrane of the cell.</text>
</comment>
<comment type="similarity">
    <text evidence="7">Belongs to the transferase hexapeptide repeat family. LpxD subfamily.</text>
</comment>
<evidence type="ECO:0000259" key="8">
    <source>
        <dbReference type="Pfam" id="PF04613"/>
    </source>
</evidence>
<dbReference type="Gene3D" id="2.160.10.10">
    <property type="entry name" value="Hexapeptide repeat proteins"/>
    <property type="match status" value="1"/>
</dbReference>
<dbReference type="Gene3D" id="3.40.1390.10">
    <property type="entry name" value="MurE/MurF, N-terminal domain"/>
    <property type="match status" value="1"/>
</dbReference>
<organism evidence="9 10">
    <name type="scientific">candidate division WOR-1 bacterium RIFOXYB2_FULL_36_35</name>
    <dbReference type="NCBI Taxonomy" id="1802578"/>
    <lineage>
        <taxon>Bacteria</taxon>
        <taxon>Bacillati</taxon>
        <taxon>Saganbacteria</taxon>
    </lineage>
</organism>
<dbReference type="Proteomes" id="UP000177905">
    <property type="component" value="Unassembled WGS sequence"/>
</dbReference>
<keyword evidence="5 7" id="KW-0443">Lipid metabolism</keyword>
<dbReference type="GO" id="GO:0009245">
    <property type="term" value="P:lipid A biosynthetic process"/>
    <property type="evidence" value="ECO:0007669"/>
    <property type="project" value="UniProtKB-UniRule"/>
</dbReference>
<dbReference type="InterPro" id="IPR020573">
    <property type="entry name" value="UDP_GlcNAc_AcTrfase_non-rep"/>
</dbReference>
<keyword evidence="4 7" id="KW-0677">Repeat</keyword>
<dbReference type="AlphaFoldDB" id="A0A1F4S5P1"/>
<dbReference type="InterPro" id="IPR011004">
    <property type="entry name" value="Trimer_LpxA-like_sf"/>
</dbReference>
<dbReference type="HAMAP" id="MF_00523">
    <property type="entry name" value="LpxD"/>
    <property type="match status" value="1"/>
</dbReference>
<gene>
    <name evidence="7" type="primary">lpxD</name>
    <name evidence="9" type="ORF">A2290_05320</name>
</gene>
<sequence>MQKISDLADLVSGKVIGDPSIKVKTISEASTSTKEDLVFVFDQKKLNEALNSQAVAIVAPIGSKITNKTAILVKNPRLAMAKILKLFATSCEIEKGIHKTAVVHKSAQLGKDIGIGPLVYIGPNTQLGDGTIIHPNVTIYERVKIGKRCIIHSGAVIGTYGFGFEQDENKNWIKIPQIGNVIIEDDVEIFANTCIARGTIGNTIIKKGTKIDNLNQIAHNCEIGEKCAIASQVGMAGSVKIGNNVIIAGQAGFKDHVCVGENTIVMGKSGVTKDISPNSIVSGFPAIDHKEELKFSAKLKKLAKETIKKV</sequence>
<comment type="pathway">
    <text evidence="7">Bacterial outer membrane biogenesis; LPS lipid A biosynthesis.</text>
</comment>
<keyword evidence="6 7" id="KW-0012">Acyltransferase</keyword>